<dbReference type="SUPFAM" id="SSF103506">
    <property type="entry name" value="Mitochondrial carrier"/>
    <property type="match status" value="1"/>
</dbReference>
<protein>
    <submittedName>
        <fullName evidence="11">Mitochondrial carrier domain-containing protein</fullName>
    </submittedName>
</protein>
<keyword evidence="4 9" id="KW-0812">Transmembrane</keyword>
<keyword evidence="12" id="KW-1185">Reference proteome</keyword>
<keyword evidence="8 9" id="KW-0472">Membrane</keyword>
<dbReference type="PANTHER" id="PTHR45939:SF2">
    <property type="entry name" value="CARRIER PROTEIN, PUTATIVE (AFU_ORTHOLOGUE AFUA_2G13870)-RELATED"/>
    <property type="match status" value="1"/>
</dbReference>
<sequence length="362" mass="37992">MPPSHPPPALTHATAAAAGTLVSTLLTYPLDLVTTRLKVQRQLPLVPSDPNPSLLSAFRAILHDSDGDPRALYAGLQLDLVKSVVDSFLFFLFYTYLATHATHGKNHPLITGAVAGAATKLVTTPVANVVTRRQLSPTSPTQTSSFWDDLVVLRREGGLWAGYGASAVLAVNPGVTVWLEGVLLRLVGKGRGWKRFLVAAGSKAVATGGMYPLVVGRARVQAGVGAGDGTGEGDGEGEKAGGEGTVQKLARDSIFGTVWRIARTEGWAALYDGMSGELLKGFVGYGLSMVFKDVVHGVLVRVYVALVVFLQRYPGIRARLVKKMRAVREGVSSVGGAGIRGLRATMGSTPVLKSVIGGGEGL</sequence>
<evidence type="ECO:0000256" key="9">
    <source>
        <dbReference type="PROSITE-ProRule" id="PRU00282"/>
    </source>
</evidence>
<gene>
    <name evidence="11" type="ORF">B0T18DRAFT_357476</name>
</gene>
<dbReference type="InterPro" id="IPR018108">
    <property type="entry name" value="MCP_transmembrane"/>
</dbReference>
<evidence type="ECO:0000256" key="5">
    <source>
        <dbReference type="ARBA" id="ARBA00022737"/>
    </source>
</evidence>
<reference evidence="11" key="1">
    <citation type="submission" date="2023-06" db="EMBL/GenBank/DDBJ databases">
        <title>Genome-scale phylogeny and comparative genomics of the fungal order Sordariales.</title>
        <authorList>
            <consortium name="Lawrence Berkeley National Laboratory"/>
            <person name="Hensen N."/>
            <person name="Bonometti L."/>
            <person name="Westerberg I."/>
            <person name="Brannstrom I.O."/>
            <person name="Guillou S."/>
            <person name="Cros-Aarteil S."/>
            <person name="Calhoun S."/>
            <person name="Haridas S."/>
            <person name="Kuo A."/>
            <person name="Mondo S."/>
            <person name="Pangilinan J."/>
            <person name="Riley R."/>
            <person name="LaButti K."/>
            <person name="Andreopoulos B."/>
            <person name="Lipzen A."/>
            <person name="Chen C."/>
            <person name="Yanf M."/>
            <person name="Daum C."/>
            <person name="Ng V."/>
            <person name="Clum A."/>
            <person name="Steindorff A."/>
            <person name="Ohm R."/>
            <person name="Martin F."/>
            <person name="Silar P."/>
            <person name="Natvig D."/>
            <person name="Lalanne C."/>
            <person name="Gautier V."/>
            <person name="Ament-velasquez S.L."/>
            <person name="Kruys A."/>
            <person name="Hutchinson M.I."/>
            <person name="Powell A.J."/>
            <person name="Barry K."/>
            <person name="Miller A.N."/>
            <person name="Grigoriev I.V."/>
            <person name="Debuchy R."/>
            <person name="Gladieux P."/>
            <person name="Thoren M.H."/>
            <person name="Johannesson H."/>
        </authorList>
    </citation>
    <scope>NUCLEOTIDE SEQUENCE</scope>
    <source>
        <strain evidence="11">SMH3187-1</strain>
    </source>
</reference>
<proteinExistence type="inferred from homology"/>
<dbReference type="EMBL" id="JAUKUD010000001">
    <property type="protein sequence ID" value="KAK0753207.1"/>
    <property type="molecule type" value="Genomic_DNA"/>
</dbReference>
<keyword evidence="7" id="KW-1133">Transmembrane helix</keyword>
<evidence type="ECO:0000256" key="8">
    <source>
        <dbReference type="ARBA" id="ARBA00023136"/>
    </source>
</evidence>
<dbReference type="InterPro" id="IPR023395">
    <property type="entry name" value="MCP_dom_sf"/>
</dbReference>
<dbReference type="AlphaFoldDB" id="A0AA40F8J7"/>
<evidence type="ECO:0000256" key="7">
    <source>
        <dbReference type="ARBA" id="ARBA00022989"/>
    </source>
</evidence>
<organism evidence="11 12">
    <name type="scientific">Schizothecium vesticola</name>
    <dbReference type="NCBI Taxonomy" id="314040"/>
    <lineage>
        <taxon>Eukaryota</taxon>
        <taxon>Fungi</taxon>
        <taxon>Dikarya</taxon>
        <taxon>Ascomycota</taxon>
        <taxon>Pezizomycotina</taxon>
        <taxon>Sordariomycetes</taxon>
        <taxon>Sordariomycetidae</taxon>
        <taxon>Sordariales</taxon>
        <taxon>Schizotheciaceae</taxon>
        <taxon>Schizothecium</taxon>
    </lineage>
</organism>
<dbReference type="PANTHER" id="PTHR45939">
    <property type="entry name" value="PEROXISOMAL MEMBRANE PROTEIN PMP34-RELATED"/>
    <property type="match status" value="1"/>
</dbReference>
<evidence type="ECO:0000256" key="1">
    <source>
        <dbReference type="ARBA" id="ARBA00004141"/>
    </source>
</evidence>
<keyword evidence="5" id="KW-0677">Repeat</keyword>
<keyword evidence="3 10" id="KW-0813">Transport</keyword>
<comment type="subcellular location">
    <subcellularLocation>
        <location evidence="1">Membrane</location>
        <topology evidence="1">Multi-pass membrane protein</topology>
    </subcellularLocation>
</comment>
<dbReference type="Gene3D" id="1.50.40.10">
    <property type="entry name" value="Mitochondrial carrier domain"/>
    <property type="match status" value="1"/>
</dbReference>
<dbReference type="Proteomes" id="UP001172155">
    <property type="component" value="Unassembled WGS sequence"/>
</dbReference>
<dbReference type="PROSITE" id="PS50920">
    <property type="entry name" value="SOLCAR"/>
    <property type="match status" value="2"/>
</dbReference>
<dbReference type="InterPro" id="IPR052217">
    <property type="entry name" value="Mito/Peroxisomal_Carrier"/>
</dbReference>
<feature type="repeat" description="Solcar" evidence="9">
    <location>
        <begin position="194"/>
        <end position="298"/>
    </location>
</feature>
<dbReference type="Pfam" id="PF00153">
    <property type="entry name" value="Mito_carr"/>
    <property type="match status" value="3"/>
</dbReference>
<accession>A0AA40F8J7</accession>
<evidence type="ECO:0000256" key="2">
    <source>
        <dbReference type="ARBA" id="ARBA00006375"/>
    </source>
</evidence>
<comment type="similarity">
    <text evidence="2 10">Belongs to the mitochondrial carrier (TC 2.A.29) family.</text>
</comment>
<evidence type="ECO:0000256" key="3">
    <source>
        <dbReference type="ARBA" id="ARBA00022448"/>
    </source>
</evidence>
<comment type="caution">
    <text evidence="11">The sequence shown here is derived from an EMBL/GenBank/DDBJ whole genome shotgun (WGS) entry which is preliminary data.</text>
</comment>
<evidence type="ECO:0000313" key="12">
    <source>
        <dbReference type="Proteomes" id="UP001172155"/>
    </source>
</evidence>
<feature type="repeat" description="Solcar" evidence="9">
    <location>
        <begin position="7"/>
        <end position="100"/>
    </location>
</feature>
<dbReference type="GO" id="GO:0015217">
    <property type="term" value="F:ADP transmembrane transporter activity"/>
    <property type="evidence" value="ECO:0007669"/>
    <property type="project" value="TreeGrafter"/>
</dbReference>
<evidence type="ECO:0000256" key="10">
    <source>
        <dbReference type="RuleBase" id="RU000488"/>
    </source>
</evidence>
<evidence type="ECO:0000313" key="11">
    <source>
        <dbReference type="EMBL" id="KAK0753207.1"/>
    </source>
</evidence>
<keyword evidence="6" id="KW-0999">Mitochondrion inner membrane</keyword>
<keyword evidence="6" id="KW-0496">Mitochondrion</keyword>
<dbReference type="GO" id="GO:0016020">
    <property type="term" value="C:membrane"/>
    <property type="evidence" value="ECO:0007669"/>
    <property type="project" value="UniProtKB-SubCell"/>
</dbReference>
<evidence type="ECO:0000256" key="4">
    <source>
        <dbReference type="ARBA" id="ARBA00022692"/>
    </source>
</evidence>
<evidence type="ECO:0000256" key="6">
    <source>
        <dbReference type="ARBA" id="ARBA00022792"/>
    </source>
</evidence>
<name>A0AA40F8J7_9PEZI</name>